<dbReference type="InterPro" id="IPR012341">
    <property type="entry name" value="6hp_glycosidase-like_sf"/>
</dbReference>
<dbReference type="PANTHER" id="PTHR23403:SF1">
    <property type="entry name" value="TREHALASE"/>
    <property type="match status" value="1"/>
</dbReference>
<dbReference type="InterPro" id="IPR001661">
    <property type="entry name" value="Glyco_hydro_37"/>
</dbReference>
<dbReference type="PROSITE" id="PS00927">
    <property type="entry name" value="TREHALASE_1"/>
    <property type="match status" value="1"/>
</dbReference>
<sequence length="545" mass="60070">MSALLAQSPSDGYLLPGFRSAAMPDMLVGRGAMEVASPADLFGPLLVEVQLGRLFADGKTFVDAVPVREPGQIRDAFAFLPADEASLRGFVAENFTLPAPARVHGAHGERDLRRYLRSTWADLCRETVTPNAGGSLLPVAGVHPVPGGRFAELYYWDSYFTMLGLIRDGFEQVAASTVDAFAELLETYGRIPNGTRSYYLSRSQPPIYFAMLGLVPDARPATRRRRLDALLIEHAFWMDGAADTGPGESAKRAVRMPDGAVLNRYWDDRATPRDESYWEDFRTADQSGRSPGEVYRALRAGAESGWDFSSRWFAEGEGLESIRTTQVVPVDLNACLYGMERTIAEVADGLCDDAVARRFDGLARRRRAAIHHWLWHDAGYFCDFDTDTGERRAQLTAATLMPLFTGVATRMQATRVARVTADSLLAAGGLRTTLIETGEQWDWPNGWAPLQWIAFAGLRRYGHRRLAHAIAARWVGTVDAEFRRSGWIHEKYDVERGTGGGGGEYVPQIGFGWTNGVTVSFMDLLGIGSGEGPARFPAQMAETDR</sequence>
<keyword evidence="2" id="KW-0326">Glycosidase</keyword>
<dbReference type="PANTHER" id="PTHR23403">
    <property type="entry name" value="TREHALASE"/>
    <property type="match status" value="1"/>
</dbReference>
<dbReference type="Proteomes" id="UP001230685">
    <property type="component" value="Unassembled WGS sequence"/>
</dbReference>
<dbReference type="Pfam" id="PF01204">
    <property type="entry name" value="Trehalase"/>
    <property type="match status" value="1"/>
</dbReference>
<accession>A0ABT9EJ81</accession>
<evidence type="ECO:0000313" key="4">
    <source>
        <dbReference type="Proteomes" id="UP001230685"/>
    </source>
</evidence>
<keyword evidence="1" id="KW-0378">Hydrolase</keyword>
<evidence type="ECO:0000256" key="1">
    <source>
        <dbReference type="ARBA" id="ARBA00022801"/>
    </source>
</evidence>
<proteinExistence type="predicted"/>
<dbReference type="Gene3D" id="1.50.10.10">
    <property type="match status" value="1"/>
</dbReference>
<reference evidence="3 4" key="1">
    <citation type="submission" date="2023-07" db="EMBL/GenBank/DDBJ databases">
        <authorList>
            <person name="Kim M.K."/>
        </authorList>
    </citation>
    <scope>NUCLEOTIDE SEQUENCE [LARGE SCALE GENOMIC DNA]</scope>
    <source>
        <strain evidence="3 4">KR1UV-12</strain>
    </source>
</reference>
<organism evidence="3 4">
    <name type="scientific">Sphingomonas aurea</name>
    <dbReference type="NCBI Taxonomy" id="3063994"/>
    <lineage>
        <taxon>Bacteria</taxon>
        <taxon>Pseudomonadati</taxon>
        <taxon>Pseudomonadota</taxon>
        <taxon>Alphaproteobacteria</taxon>
        <taxon>Sphingomonadales</taxon>
        <taxon>Sphingomonadaceae</taxon>
        <taxon>Sphingomonas</taxon>
    </lineage>
</organism>
<dbReference type="PRINTS" id="PR00744">
    <property type="entry name" value="GLHYDRLASE37"/>
</dbReference>
<protein>
    <submittedName>
        <fullName evidence="3">Alpha,alpha-trehalase TreF</fullName>
    </submittedName>
</protein>
<name>A0ABT9EJ81_9SPHN</name>
<comment type="caution">
    <text evidence="3">The sequence shown here is derived from an EMBL/GenBank/DDBJ whole genome shotgun (WGS) entry which is preliminary data.</text>
</comment>
<dbReference type="InterPro" id="IPR008928">
    <property type="entry name" value="6-hairpin_glycosidase_sf"/>
</dbReference>
<evidence type="ECO:0000313" key="3">
    <source>
        <dbReference type="EMBL" id="MDP1026996.1"/>
    </source>
</evidence>
<dbReference type="NCBIfam" id="NF009773">
    <property type="entry name" value="PRK13270.1"/>
    <property type="match status" value="1"/>
</dbReference>
<dbReference type="PROSITE" id="PS00928">
    <property type="entry name" value="TREHALASE_2"/>
    <property type="match status" value="1"/>
</dbReference>
<dbReference type="RefSeq" id="WP_305172656.1">
    <property type="nucleotide sequence ID" value="NZ_JAUUDS010000002.1"/>
</dbReference>
<dbReference type="EMBL" id="JAUUDS010000002">
    <property type="protein sequence ID" value="MDP1026996.1"/>
    <property type="molecule type" value="Genomic_DNA"/>
</dbReference>
<keyword evidence="4" id="KW-1185">Reference proteome</keyword>
<gene>
    <name evidence="3" type="primary">treF</name>
    <name evidence="3" type="ORF">Q5H91_07215</name>
</gene>
<evidence type="ECO:0000256" key="2">
    <source>
        <dbReference type="ARBA" id="ARBA00023295"/>
    </source>
</evidence>
<dbReference type="InterPro" id="IPR018232">
    <property type="entry name" value="Glyco_hydro_37_CS"/>
</dbReference>
<dbReference type="SUPFAM" id="SSF48208">
    <property type="entry name" value="Six-hairpin glycosidases"/>
    <property type="match status" value="1"/>
</dbReference>